<dbReference type="GO" id="GO:0005524">
    <property type="term" value="F:ATP binding"/>
    <property type="evidence" value="ECO:0007669"/>
    <property type="project" value="InterPro"/>
</dbReference>
<dbReference type="Gene3D" id="3.40.50.300">
    <property type="entry name" value="P-loop containing nucleotide triphosphate hydrolases"/>
    <property type="match status" value="1"/>
</dbReference>
<dbReference type="InterPro" id="IPR027417">
    <property type="entry name" value="P-loop_NTPase"/>
</dbReference>
<dbReference type="SUPFAM" id="SSF52540">
    <property type="entry name" value="P-loop containing nucleoside triphosphate hydrolases"/>
    <property type="match status" value="1"/>
</dbReference>
<feature type="region of interest" description="Disordered" evidence="1">
    <location>
        <begin position="1"/>
        <end position="86"/>
    </location>
</feature>
<name>A0A8K0RKT4_9PLEO</name>
<dbReference type="InterPro" id="IPR003959">
    <property type="entry name" value="ATPase_AAA_core"/>
</dbReference>
<dbReference type="PANTHER" id="PTHR46411:SF2">
    <property type="entry name" value="AAA+ ATPASE DOMAIN-CONTAINING PROTEIN"/>
    <property type="match status" value="1"/>
</dbReference>
<feature type="domain" description="AAA+ ATPase" evidence="2">
    <location>
        <begin position="667"/>
        <end position="794"/>
    </location>
</feature>
<gene>
    <name evidence="3" type="ORF">FB567DRAFT_35633</name>
</gene>
<dbReference type="OrthoDB" id="10042665at2759"/>
<proteinExistence type="predicted"/>
<protein>
    <recommendedName>
        <fullName evidence="2">AAA+ ATPase domain-containing protein</fullName>
    </recommendedName>
</protein>
<evidence type="ECO:0000259" key="2">
    <source>
        <dbReference type="SMART" id="SM00382"/>
    </source>
</evidence>
<dbReference type="InterPro" id="IPR003593">
    <property type="entry name" value="AAA+_ATPase"/>
</dbReference>
<feature type="region of interest" description="Disordered" evidence="1">
    <location>
        <begin position="906"/>
        <end position="992"/>
    </location>
</feature>
<evidence type="ECO:0000313" key="3">
    <source>
        <dbReference type="EMBL" id="KAH7095667.1"/>
    </source>
</evidence>
<dbReference type="InterPro" id="IPR054289">
    <property type="entry name" value="DUF7025"/>
</dbReference>
<sequence length="992" mass="111934">MSATSTSNPHQADEGNIHLHNGDTKDDHVANTSAKRLSRYVSPKVWPVTAPPLPPQLAPPPPVVRLPPPPPPFPSSDDEEKKKRPGSTVDLRVHYMDSAEFQQQATYSAIEVLMEEPRIALRSRQKTGLSSDPSLADKESANVRTTTMPNPTKVRIRSLHILIMLEEIAKMSGRSFSTKLGDSYEQTVFLYPFKLFVSIEPDIRRKHKQLQEEAEEELENDKKEAAARAATEAETEEHEKAQQNTKLSEEDEDKVDSCDAKSSDHVTESAAVFDKKEIDEGECKHCGQMIPNGSRRGSRATNVSSTSASTDPNSVAEVPAITKQQYFHLLSLLVLVLDTVLEPMFDLRRKIKDRTLTRIAFQDLWHLFELGQDLKTSDAEPQIYRAVRWTGGRADRAPRMHDGSTLQRDQRGTTFYVDCAYTDFDGRLYSPVQVTFEIKRFDGERPIIHLPIFPLAFDPDFMAIREKMTKRGSSWLQLSRANLSTHKHYKGLTMDGNEAVDVDSQIIIDPGTAISRYFLPPPIFGISNLTPHNSGETYDYDARHPEKSNWVHSDHEWDLLYESSYIEENHSWLAPTADPEEIEEDDKILLPPYLLGWILRSRKWARFNVDLIEDVAFTSGFEALVLPPGHKDTVRALVANHARGPAEAINSGPPNDHSIDLVRGKGQGLVILLHGAPGVGKTSTAECVADTTKRPLFPITCGDIGDTATDVERNLEANFRLAHKWGCVLLLDEADIFLQKRDKHDIRRNAIVSVFLRTLEYYSGILFLTTNRVGTFDPAFRSRIHVSLYYPTLKKDATMQIWKMHLKRTQELKGKSLTIHSKEILKFAKEHYIGLKKSGVGSWNGRQIRNAFQTAIALAEFRAAEEQEKQKDPKVGKIRVELNKQHFQTVADASKDFDDYLQQTAGGQTEADIARQENIRNDEYDRPKVHPAKKDKGKADKKKKKVEVDSEESEEKDSEESGSEESEKDSSSSSESESEEEVPVKKAKKKGR</sequence>
<accession>A0A8K0RKT4</accession>
<dbReference type="PANTHER" id="PTHR46411">
    <property type="entry name" value="FAMILY ATPASE, PUTATIVE-RELATED"/>
    <property type="match status" value="1"/>
</dbReference>
<dbReference type="Pfam" id="PF23232">
    <property type="entry name" value="AAA_lid_13"/>
    <property type="match status" value="1"/>
</dbReference>
<feature type="region of interest" description="Disordered" evidence="1">
    <location>
        <begin position="284"/>
        <end position="314"/>
    </location>
</feature>
<dbReference type="Pfam" id="PF00004">
    <property type="entry name" value="AAA"/>
    <property type="match status" value="1"/>
</dbReference>
<feature type="compositionally biased region" description="Polar residues" evidence="1">
    <location>
        <begin position="299"/>
        <end position="313"/>
    </location>
</feature>
<dbReference type="InterPro" id="IPR056599">
    <property type="entry name" value="AAA_lid_fung"/>
</dbReference>
<keyword evidence="4" id="KW-1185">Reference proteome</keyword>
<feature type="region of interest" description="Disordered" evidence="1">
    <location>
        <begin position="208"/>
        <end position="263"/>
    </location>
</feature>
<comment type="caution">
    <text evidence="3">The sequence shown here is derived from an EMBL/GenBank/DDBJ whole genome shotgun (WGS) entry which is preliminary data.</text>
</comment>
<dbReference type="EMBL" id="JAGMVJ010000001">
    <property type="protein sequence ID" value="KAH7095667.1"/>
    <property type="molecule type" value="Genomic_DNA"/>
</dbReference>
<evidence type="ECO:0000313" key="4">
    <source>
        <dbReference type="Proteomes" id="UP000813461"/>
    </source>
</evidence>
<dbReference type="SMART" id="SM00382">
    <property type="entry name" value="AAA"/>
    <property type="match status" value="1"/>
</dbReference>
<evidence type="ECO:0000256" key="1">
    <source>
        <dbReference type="SAM" id="MobiDB-lite"/>
    </source>
</evidence>
<feature type="compositionally biased region" description="Acidic residues" evidence="1">
    <location>
        <begin position="949"/>
        <end position="967"/>
    </location>
</feature>
<dbReference type="AlphaFoldDB" id="A0A8K0RKT4"/>
<feature type="compositionally biased region" description="Basic and acidic residues" evidence="1">
    <location>
        <begin position="11"/>
        <end position="29"/>
    </location>
</feature>
<dbReference type="GO" id="GO:0016887">
    <property type="term" value="F:ATP hydrolysis activity"/>
    <property type="evidence" value="ECO:0007669"/>
    <property type="project" value="InterPro"/>
</dbReference>
<dbReference type="CDD" id="cd19481">
    <property type="entry name" value="RecA-like_protease"/>
    <property type="match status" value="1"/>
</dbReference>
<dbReference type="Proteomes" id="UP000813461">
    <property type="component" value="Unassembled WGS sequence"/>
</dbReference>
<feature type="compositionally biased region" description="Pro residues" evidence="1">
    <location>
        <begin position="49"/>
        <end position="74"/>
    </location>
</feature>
<feature type="compositionally biased region" description="Polar residues" evidence="1">
    <location>
        <begin position="1"/>
        <end position="10"/>
    </location>
</feature>
<dbReference type="Pfam" id="PF22942">
    <property type="entry name" value="DUF7025"/>
    <property type="match status" value="1"/>
</dbReference>
<organism evidence="3 4">
    <name type="scientific">Paraphoma chrysanthemicola</name>
    <dbReference type="NCBI Taxonomy" id="798071"/>
    <lineage>
        <taxon>Eukaryota</taxon>
        <taxon>Fungi</taxon>
        <taxon>Dikarya</taxon>
        <taxon>Ascomycota</taxon>
        <taxon>Pezizomycotina</taxon>
        <taxon>Dothideomycetes</taxon>
        <taxon>Pleosporomycetidae</taxon>
        <taxon>Pleosporales</taxon>
        <taxon>Pleosporineae</taxon>
        <taxon>Phaeosphaeriaceae</taxon>
        <taxon>Paraphoma</taxon>
    </lineage>
</organism>
<feature type="compositionally biased region" description="Basic and acidic residues" evidence="1">
    <location>
        <begin position="912"/>
        <end position="938"/>
    </location>
</feature>
<reference evidence="3" key="1">
    <citation type="journal article" date="2021" name="Nat. Commun.">
        <title>Genetic determinants of endophytism in the Arabidopsis root mycobiome.</title>
        <authorList>
            <person name="Mesny F."/>
            <person name="Miyauchi S."/>
            <person name="Thiergart T."/>
            <person name="Pickel B."/>
            <person name="Atanasova L."/>
            <person name="Karlsson M."/>
            <person name="Huettel B."/>
            <person name="Barry K.W."/>
            <person name="Haridas S."/>
            <person name="Chen C."/>
            <person name="Bauer D."/>
            <person name="Andreopoulos W."/>
            <person name="Pangilinan J."/>
            <person name="LaButti K."/>
            <person name="Riley R."/>
            <person name="Lipzen A."/>
            <person name="Clum A."/>
            <person name="Drula E."/>
            <person name="Henrissat B."/>
            <person name="Kohler A."/>
            <person name="Grigoriev I.V."/>
            <person name="Martin F.M."/>
            <person name="Hacquard S."/>
        </authorList>
    </citation>
    <scope>NUCLEOTIDE SEQUENCE</scope>
    <source>
        <strain evidence="3">MPI-SDFR-AT-0120</strain>
    </source>
</reference>